<keyword evidence="1" id="KW-0812">Transmembrane</keyword>
<sequence length="177" mass="20247">MRLPSESTTLANPFIICPFSNVSVSGWLPSFLACHWNTSRTGFIDQSQARATRQAPSIRVLHAGQAAHYILHISHVLLWLAAYLLRMPLERRETQDWLRPGGPTCLRPNMTPHHIFNDGRLIIIKTTRHQMLMLIITCKYYKPYIMACFKKVSLVTLFVLPVHFSVFIFISPVSIST</sequence>
<reference evidence="2" key="1">
    <citation type="submission" date="2019-11" db="UniProtKB">
        <authorList>
            <consortium name="WormBaseParasite"/>
        </authorList>
    </citation>
    <scope>IDENTIFICATION</scope>
</reference>
<dbReference type="PROSITE" id="PS51257">
    <property type="entry name" value="PROKAR_LIPOPROTEIN"/>
    <property type="match status" value="1"/>
</dbReference>
<protein>
    <submittedName>
        <fullName evidence="2">Transmembrane protein</fullName>
    </submittedName>
</protein>
<proteinExistence type="predicted"/>
<dbReference type="AlphaFoldDB" id="A0A5K3FX69"/>
<feature type="transmembrane region" description="Helical" evidence="1">
    <location>
        <begin position="152"/>
        <end position="175"/>
    </location>
</feature>
<keyword evidence="1" id="KW-0472">Membrane</keyword>
<evidence type="ECO:0000256" key="1">
    <source>
        <dbReference type="SAM" id="Phobius"/>
    </source>
</evidence>
<organism evidence="2">
    <name type="scientific">Mesocestoides corti</name>
    <name type="common">Flatworm</name>
    <dbReference type="NCBI Taxonomy" id="53468"/>
    <lineage>
        <taxon>Eukaryota</taxon>
        <taxon>Metazoa</taxon>
        <taxon>Spiralia</taxon>
        <taxon>Lophotrochozoa</taxon>
        <taxon>Platyhelminthes</taxon>
        <taxon>Cestoda</taxon>
        <taxon>Eucestoda</taxon>
        <taxon>Cyclophyllidea</taxon>
        <taxon>Mesocestoididae</taxon>
        <taxon>Mesocestoides</taxon>
    </lineage>
</organism>
<evidence type="ECO:0000313" key="2">
    <source>
        <dbReference type="WBParaSite" id="MCU_011426-RA"/>
    </source>
</evidence>
<name>A0A5K3FX69_MESCO</name>
<feature type="transmembrane region" description="Helical" evidence="1">
    <location>
        <begin position="66"/>
        <end position="85"/>
    </location>
</feature>
<dbReference type="WBParaSite" id="MCU_011426-RA">
    <property type="protein sequence ID" value="MCU_011426-RA"/>
    <property type="gene ID" value="MCU_011426"/>
</dbReference>
<keyword evidence="1" id="KW-1133">Transmembrane helix</keyword>
<accession>A0A5K3FX69</accession>